<dbReference type="Proteomes" id="UP001642540">
    <property type="component" value="Unassembled WGS sequence"/>
</dbReference>
<comment type="caution">
    <text evidence="2">The sequence shown here is derived from an EMBL/GenBank/DDBJ whole genome shotgun (WGS) entry which is preliminary data.</text>
</comment>
<evidence type="ECO:0000313" key="2">
    <source>
        <dbReference type="EMBL" id="CAL8096057.1"/>
    </source>
</evidence>
<protein>
    <submittedName>
        <fullName evidence="2">Uncharacterized protein</fullName>
    </submittedName>
</protein>
<evidence type="ECO:0000256" key="1">
    <source>
        <dbReference type="SAM" id="SignalP"/>
    </source>
</evidence>
<accession>A0ABP1QCL4</accession>
<keyword evidence="1" id="KW-0732">Signal</keyword>
<feature type="signal peptide" evidence="1">
    <location>
        <begin position="1"/>
        <end position="30"/>
    </location>
</feature>
<proteinExistence type="predicted"/>
<feature type="chain" id="PRO_5047361037" evidence="1">
    <location>
        <begin position="31"/>
        <end position="157"/>
    </location>
</feature>
<sequence length="157" mass="16983">MLPQKSTLVVFFLSSLLITFLIVNAPICSAYVNPGAWGNTEHTRSHSSLRDRLTSLNGGSNLGLCNIKRQVIEVLSEGKDETVRVPILRLGNAVSMAERYYLPMGDRLKPKKSQRAILLDVGDFITKSDGSTQIVADVSVVPQVSATNVGGILRNSG</sequence>
<gene>
    <name evidence="2" type="ORF">ODALV1_LOCUS9253</name>
</gene>
<reference evidence="2 3" key="1">
    <citation type="submission" date="2024-08" db="EMBL/GenBank/DDBJ databases">
        <authorList>
            <person name="Cucini C."/>
            <person name="Frati F."/>
        </authorList>
    </citation>
    <scope>NUCLEOTIDE SEQUENCE [LARGE SCALE GENOMIC DNA]</scope>
</reference>
<dbReference type="EMBL" id="CAXLJM020000027">
    <property type="protein sequence ID" value="CAL8096057.1"/>
    <property type="molecule type" value="Genomic_DNA"/>
</dbReference>
<keyword evidence="3" id="KW-1185">Reference proteome</keyword>
<evidence type="ECO:0000313" key="3">
    <source>
        <dbReference type="Proteomes" id="UP001642540"/>
    </source>
</evidence>
<organism evidence="2 3">
    <name type="scientific">Orchesella dallaii</name>
    <dbReference type="NCBI Taxonomy" id="48710"/>
    <lineage>
        <taxon>Eukaryota</taxon>
        <taxon>Metazoa</taxon>
        <taxon>Ecdysozoa</taxon>
        <taxon>Arthropoda</taxon>
        <taxon>Hexapoda</taxon>
        <taxon>Collembola</taxon>
        <taxon>Entomobryomorpha</taxon>
        <taxon>Entomobryoidea</taxon>
        <taxon>Orchesellidae</taxon>
        <taxon>Orchesellinae</taxon>
        <taxon>Orchesella</taxon>
    </lineage>
</organism>
<name>A0ABP1QCL4_9HEXA</name>